<dbReference type="Pfam" id="PF13424">
    <property type="entry name" value="TPR_12"/>
    <property type="match status" value="1"/>
</dbReference>
<comment type="caution">
    <text evidence="1">The sequence shown here is derived from an EMBL/GenBank/DDBJ whole genome shotgun (WGS) entry which is preliminary data.</text>
</comment>
<evidence type="ECO:0000313" key="2">
    <source>
        <dbReference type="Proteomes" id="UP001642483"/>
    </source>
</evidence>
<dbReference type="Proteomes" id="UP001642483">
    <property type="component" value="Unassembled WGS sequence"/>
</dbReference>
<proteinExistence type="predicted"/>
<accession>A0ABP0FKM9</accession>
<dbReference type="EMBL" id="CAWYQH010000068">
    <property type="protein sequence ID" value="CAK8680202.1"/>
    <property type="molecule type" value="Genomic_DNA"/>
</dbReference>
<name>A0ABP0FKM9_CLALP</name>
<protein>
    <submittedName>
        <fullName evidence="1">Uncharacterized protein</fullName>
    </submittedName>
</protein>
<organism evidence="1 2">
    <name type="scientific">Clavelina lepadiformis</name>
    <name type="common">Light-bulb sea squirt</name>
    <name type="synonym">Ascidia lepadiformis</name>
    <dbReference type="NCBI Taxonomy" id="159417"/>
    <lineage>
        <taxon>Eukaryota</taxon>
        <taxon>Metazoa</taxon>
        <taxon>Chordata</taxon>
        <taxon>Tunicata</taxon>
        <taxon>Ascidiacea</taxon>
        <taxon>Aplousobranchia</taxon>
        <taxon>Clavelinidae</taxon>
        <taxon>Clavelina</taxon>
    </lineage>
</organism>
<reference evidence="1 2" key="1">
    <citation type="submission" date="2024-02" db="EMBL/GenBank/DDBJ databases">
        <authorList>
            <person name="Daric V."/>
            <person name="Darras S."/>
        </authorList>
    </citation>
    <scope>NUCLEOTIDE SEQUENCE [LARGE SCALE GENOMIC DNA]</scope>
</reference>
<dbReference type="SUPFAM" id="SSF48452">
    <property type="entry name" value="TPR-like"/>
    <property type="match status" value="1"/>
</dbReference>
<sequence>MDIYKFSCHCNLCRTKKHDRDMLQDFDSSMTISKQDSVKDLLHELHNLCDARNFQQIYNITSGYVEREYLPVENIYMAKILDFAMDAAIELKMFDSAFQHGAAALNAYRKYLDESHPLTGLQIMKLGKILLYQEKNEDALQMLLKALKILQITYSKTGIIMQSLTKLVAQCQVELRHKNRGE</sequence>
<dbReference type="InterPro" id="IPR011990">
    <property type="entry name" value="TPR-like_helical_dom_sf"/>
</dbReference>
<keyword evidence="2" id="KW-1185">Reference proteome</keyword>
<gene>
    <name evidence="1" type="ORF">CVLEPA_LOCUS10479</name>
</gene>
<dbReference type="Gene3D" id="1.25.40.970">
    <property type="match status" value="1"/>
</dbReference>
<dbReference type="Gene3D" id="1.25.40.10">
    <property type="entry name" value="Tetratricopeptide repeat domain"/>
    <property type="match status" value="1"/>
</dbReference>
<evidence type="ECO:0000313" key="1">
    <source>
        <dbReference type="EMBL" id="CAK8680202.1"/>
    </source>
</evidence>